<evidence type="ECO:0000256" key="1">
    <source>
        <dbReference type="ARBA" id="ARBA00001974"/>
    </source>
</evidence>
<evidence type="ECO:0000256" key="6">
    <source>
        <dbReference type="ARBA" id="ARBA00023180"/>
    </source>
</evidence>
<keyword evidence="5" id="KW-0274">FAD</keyword>
<dbReference type="GO" id="GO:0071949">
    <property type="term" value="F:FAD binding"/>
    <property type="evidence" value="ECO:0007669"/>
    <property type="project" value="InterPro"/>
</dbReference>
<evidence type="ECO:0000313" key="10">
    <source>
        <dbReference type="Proteomes" id="UP001420932"/>
    </source>
</evidence>
<dbReference type="InterPro" id="IPR016167">
    <property type="entry name" value="FAD-bd_PCMH_sub1"/>
</dbReference>
<feature type="compositionally biased region" description="Polar residues" evidence="7">
    <location>
        <begin position="1"/>
        <end position="22"/>
    </location>
</feature>
<name>A0AAP0NX73_9MAGN</name>
<evidence type="ECO:0000259" key="8">
    <source>
        <dbReference type="PROSITE" id="PS51387"/>
    </source>
</evidence>
<keyword evidence="10" id="KW-1185">Reference proteome</keyword>
<sequence>MAPAEFNNNATKPNNQTAATSQIDRETRDLVSALTHRLNELHHIGKPPGHHQDGDEHDHHHHHHHEEEQGARIITLAGTNTGATMHGEYLDDIQETKYGFSQDVQEAMTTYANSNFQAVNNSIMFNSHYTCDDPGVHIETTEMFERPDSKSGSNGKKNKGRPREALRVTSRVLVNPLLRKVVMRVMAMHRHTTWDADLLMISNFTVFAKSDNYSYYSYYYHQLLYFSIQNLRFTDSGIPKPIAIVLPESKDQLVSTFLCCRQYSLEFKIRCGGHSYEGLSYVGDDGAPFVIIDMMNLNRVSVDLASETAWVEGGATLGETYYAISEASESHGFSAGSCPTVGSGGHIAGGGYGLLSRKYGLAADNVIDAILVDAQGRVLDREAMGRDVFWAIRGGGGGVWGIVYAWKIRLIKVPKVVTVFSVSRPATKFDVAELVDQWQFVGPYLDDEFYASAFVGAGLPEAVTPPGIISAIFKGLYLGPKTKAISILNQAFPQLGIVEADSKEMSWIESVMYFSELENVSSTSNLRDRLLHGKGYFKAKSDYVKTPISKEGIRSALKVLEKEPKGHIILDPYGGKMARISSCSIAFPHRKGNLFTIQYLVSWKKEENWKSEQFISWIRSFYKAMTPYVSKSPRSAYVNYVDLDLGVMDMLKTNSSSDDDVNEARVWGEKYFLRNYERLVQAKTRIDPQNLFKNPQGIPPMKPGLNLIEKM</sequence>
<comment type="cofactor">
    <cofactor evidence="1">
        <name>FAD</name>
        <dbReference type="ChEBI" id="CHEBI:57692"/>
    </cofactor>
</comment>
<dbReference type="PROSITE" id="PS51387">
    <property type="entry name" value="FAD_PCMH"/>
    <property type="match status" value="1"/>
</dbReference>
<dbReference type="PANTHER" id="PTHR32448">
    <property type="entry name" value="OS08G0158400 PROTEIN"/>
    <property type="match status" value="1"/>
</dbReference>
<organism evidence="9 10">
    <name type="scientific">Stephania yunnanensis</name>
    <dbReference type="NCBI Taxonomy" id="152371"/>
    <lineage>
        <taxon>Eukaryota</taxon>
        <taxon>Viridiplantae</taxon>
        <taxon>Streptophyta</taxon>
        <taxon>Embryophyta</taxon>
        <taxon>Tracheophyta</taxon>
        <taxon>Spermatophyta</taxon>
        <taxon>Magnoliopsida</taxon>
        <taxon>Ranunculales</taxon>
        <taxon>Menispermaceae</taxon>
        <taxon>Menispermoideae</taxon>
        <taxon>Cissampelideae</taxon>
        <taxon>Stephania</taxon>
    </lineage>
</organism>
<protein>
    <recommendedName>
        <fullName evidence="8">FAD-binding PCMH-type domain-containing protein</fullName>
    </recommendedName>
</protein>
<evidence type="ECO:0000256" key="2">
    <source>
        <dbReference type="ARBA" id="ARBA00005466"/>
    </source>
</evidence>
<keyword evidence="6" id="KW-0325">Glycoprotein</keyword>
<dbReference type="InterPro" id="IPR036318">
    <property type="entry name" value="FAD-bd_PCMH-like_sf"/>
</dbReference>
<comment type="similarity">
    <text evidence="2">Belongs to the oxygen-dependent FAD-linked oxidoreductase family.</text>
</comment>
<comment type="caution">
    <text evidence="9">The sequence shown here is derived from an EMBL/GenBank/DDBJ whole genome shotgun (WGS) entry which is preliminary data.</text>
</comment>
<keyword evidence="3" id="KW-0285">Flavoprotein</keyword>
<feature type="domain" description="FAD-binding PCMH-type" evidence="8">
    <location>
        <begin position="237"/>
        <end position="413"/>
    </location>
</feature>
<gene>
    <name evidence="9" type="ORF">Syun_020025</name>
</gene>
<evidence type="ECO:0000313" key="9">
    <source>
        <dbReference type="EMBL" id="KAK9122408.1"/>
    </source>
</evidence>
<reference evidence="9 10" key="1">
    <citation type="submission" date="2024-01" db="EMBL/GenBank/DDBJ databases">
        <title>Genome assemblies of Stephania.</title>
        <authorList>
            <person name="Yang L."/>
        </authorList>
    </citation>
    <scope>NUCLEOTIDE SEQUENCE [LARGE SCALE GENOMIC DNA]</scope>
    <source>
        <strain evidence="9">YNDBR</strain>
        <tissue evidence="9">Leaf</tissue>
    </source>
</reference>
<dbReference type="Pfam" id="PF01565">
    <property type="entry name" value="FAD_binding_4"/>
    <property type="match status" value="1"/>
</dbReference>
<dbReference type="Proteomes" id="UP001420932">
    <property type="component" value="Unassembled WGS sequence"/>
</dbReference>
<dbReference type="SUPFAM" id="SSF56176">
    <property type="entry name" value="FAD-binding/transporter-associated domain-like"/>
    <property type="match status" value="1"/>
</dbReference>
<evidence type="ECO:0000256" key="7">
    <source>
        <dbReference type="SAM" id="MobiDB-lite"/>
    </source>
</evidence>
<dbReference type="Pfam" id="PF08031">
    <property type="entry name" value="BBE"/>
    <property type="match status" value="1"/>
</dbReference>
<dbReference type="InterPro" id="IPR006094">
    <property type="entry name" value="Oxid_FAD_bind_N"/>
</dbReference>
<evidence type="ECO:0000256" key="4">
    <source>
        <dbReference type="ARBA" id="ARBA00022729"/>
    </source>
</evidence>
<accession>A0AAP0NX73</accession>
<evidence type="ECO:0000256" key="3">
    <source>
        <dbReference type="ARBA" id="ARBA00022630"/>
    </source>
</evidence>
<feature type="region of interest" description="Disordered" evidence="7">
    <location>
        <begin position="1"/>
        <end position="24"/>
    </location>
</feature>
<evidence type="ECO:0000256" key="5">
    <source>
        <dbReference type="ARBA" id="ARBA00022827"/>
    </source>
</evidence>
<dbReference type="InterPro" id="IPR016169">
    <property type="entry name" value="FAD-bd_PCMH_sub2"/>
</dbReference>
<dbReference type="AlphaFoldDB" id="A0AAP0NX73"/>
<feature type="region of interest" description="Disordered" evidence="7">
    <location>
        <begin position="143"/>
        <end position="163"/>
    </location>
</feature>
<dbReference type="Gene3D" id="3.30.43.10">
    <property type="entry name" value="Uridine Diphospho-n-acetylenolpyruvylglucosamine Reductase, domain 2"/>
    <property type="match status" value="1"/>
</dbReference>
<dbReference type="EMBL" id="JBBNAF010000008">
    <property type="protein sequence ID" value="KAK9122408.1"/>
    <property type="molecule type" value="Genomic_DNA"/>
</dbReference>
<feature type="region of interest" description="Disordered" evidence="7">
    <location>
        <begin position="42"/>
        <end position="69"/>
    </location>
</feature>
<dbReference type="InterPro" id="IPR016166">
    <property type="entry name" value="FAD-bd_PCMH"/>
</dbReference>
<dbReference type="InterPro" id="IPR012951">
    <property type="entry name" value="BBE"/>
</dbReference>
<keyword evidence="4" id="KW-0732">Signal</keyword>
<dbReference type="Gene3D" id="3.30.465.10">
    <property type="match status" value="1"/>
</dbReference>
<proteinExistence type="inferred from homology"/>
<dbReference type="Gene3D" id="3.40.462.20">
    <property type="match status" value="1"/>
</dbReference>
<dbReference type="GO" id="GO:0016491">
    <property type="term" value="F:oxidoreductase activity"/>
    <property type="evidence" value="ECO:0007669"/>
    <property type="project" value="InterPro"/>
</dbReference>